<feature type="region of interest" description="Disordered" evidence="1">
    <location>
        <begin position="1"/>
        <end position="45"/>
    </location>
</feature>
<dbReference type="AlphaFoldDB" id="A0A014MWS6"/>
<feature type="compositionally biased region" description="Basic and acidic residues" evidence="1">
    <location>
        <begin position="33"/>
        <end position="42"/>
    </location>
</feature>
<feature type="compositionally biased region" description="Basic and acidic residues" evidence="1">
    <location>
        <begin position="485"/>
        <end position="502"/>
    </location>
</feature>
<feature type="compositionally biased region" description="Basic residues" evidence="1">
    <location>
        <begin position="15"/>
        <end position="32"/>
    </location>
</feature>
<feature type="region of interest" description="Disordered" evidence="1">
    <location>
        <begin position="303"/>
        <end position="327"/>
    </location>
</feature>
<accession>A0A014MWS6</accession>
<feature type="region of interest" description="Disordered" evidence="1">
    <location>
        <begin position="401"/>
        <end position="504"/>
    </location>
</feature>
<feature type="region of interest" description="Disordered" evidence="1">
    <location>
        <begin position="234"/>
        <end position="277"/>
    </location>
</feature>
<comment type="caution">
    <text evidence="2">The sequence shown here is derived from an EMBL/GenBank/DDBJ whole genome shotgun (WGS) entry which is preliminary data.</text>
</comment>
<dbReference type="CDD" id="cd00167">
    <property type="entry name" value="SANT"/>
    <property type="match status" value="1"/>
</dbReference>
<feature type="region of interest" description="Disordered" evidence="1">
    <location>
        <begin position="97"/>
        <end position="124"/>
    </location>
</feature>
<sequence>MAAPLQFKAYDPACRKPRKPKRIASAAPRKHHGDNAETRHDGQASQSVAEGYLEMNNQEDVMTVDLTDLDVCDDLESVRQLVETCMASTLCGNEVRGHASTSLSPAPQLNLSTETPETNPGDIQNQDSVLMAEANPQTRVDGIAPTIPASLRAAMDLTVNGANDVALAAMRQPRAATTTQLPDLSRLSAHQRGSVTSISSPALSISPSTREDTGSQSLESLFNDETGFQRWLDAEQRQDSAPSSKRLNRPLDDSGYDSSSEDQREAKRPKLSSTAECGTLLREPDVCESALAPDDTVTAHHASRRLLPTRHIEGNPISPSAGTRSGAAACLPSRTAVKFATRGDVTTSQSHIDSLRPPPPMALPAGFRGGQEIDQSGQCNLCAIFRAALFETLSLLHHPSHTAVSNTQRHAQPRSIVSKRRYSLRKRPTPLENGCEDSDDNPVSYMDKHCNGSDDGGIVSDENEDDDSLSDTDKSRNVSVKRRRWSDLEESRLRAGKRENKSESWIASKLDRTVSAVKQQWRKMSEDKS</sequence>
<protein>
    <submittedName>
        <fullName evidence="2">Myb domain protein</fullName>
    </submittedName>
</protein>
<name>A0A014MWS6_9HYPO</name>
<feature type="region of interest" description="Disordered" evidence="1">
    <location>
        <begin position="176"/>
        <end position="216"/>
    </location>
</feature>
<proteinExistence type="predicted"/>
<feature type="compositionally biased region" description="Basic residues" evidence="1">
    <location>
        <begin position="417"/>
        <end position="428"/>
    </location>
</feature>
<evidence type="ECO:0000256" key="1">
    <source>
        <dbReference type="SAM" id="MobiDB-lite"/>
    </source>
</evidence>
<evidence type="ECO:0000313" key="2">
    <source>
        <dbReference type="EMBL" id="EXU95777.1"/>
    </source>
</evidence>
<organism evidence="2 3">
    <name type="scientific">Metarhizium robertsii</name>
    <dbReference type="NCBI Taxonomy" id="568076"/>
    <lineage>
        <taxon>Eukaryota</taxon>
        <taxon>Fungi</taxon>
        <taxon>Dikarya</taxon>
        <taxon>Ascomycota</taxon>
        <taxon>Pezizomycotina</taxon>
        <taxon>Sordariomycetes</taxon>
        <taxon>Hypocreomycetidae</taxon>
        <taxon>Hypocreales</taxon>
        <taxon>Clavicipitaceae</taxon>
        <taxon>Metarhizium</taxon>
    </lineage>
</organism>
<dbReference type="InterPro" id="IPR001005">
    <property type="entry name" value="SANT/Myb"/>
</dbReference>
<reference evidence="2 3" key="1">
    <citation type="submission" date="2014-02" db="EMBL/GenBank/DDBJ databases">
        <title>The genome sequence of the entomopathogenic fungus Metarhizium robertsii ARSEF 2575.</title>
        <authorList>
            <person name="Giuliano Garisto Donzelli B."/>
            <person name="Roe B.A."/>
            <person name="Macmil S.L."/>
            <person name="Krasnoff S.B."/>
            <person name="Gibson D.M."/>
        </authorList>
    </citation>
    <scope>NUCLEOTIDE SEQUENCE [LARGE SCALE GENOMIC DNA]</scope>
    <source>
        <strain evidence="2 3">ARSEF 2575</strain>
    </source>
</reference>
<evidence type="ECO:0000313" key="3">
    <source>
        <dbReference type="Proteomes" id="UP000030151"/>
    </source>
</evidence>
<dbReference type="EMBL" id="JELW01000065">
    <property type="protein sequence ID" value="EXU95777.1"/>
    <property type="molecule type" value="Genomic_DNA"/>
</dbReference>
<feature type="compositionally biased region" description="Low complexity" evidence="1">
    <location>
        <begin position="194"/>
        <end position="208"/>
    </location>
</feature>
<feature type="compositionally biased region" description="Acidic residues" evidence="1">
    <location>
        <begin position="461"/>
        <end position="470"/>
    </location>
</feature>
<dbReference type="HOGENOM" id="CLU_514907_0_0_1"/>
<dbReference type="OrthoDB" id="4956609at2759"/>
<feature type="compositionally biased region" description="Polar residues" evidence="1">
    <location>
        <begin position="99"/>
        <end position="124"/>
    </location>
</feature>
<dbReference type="Proteomes" id="UP000030151">
    <property type="component" value="Unassembled WGS sequence"/>
</dbReference>
<gene>
    <name evidence="2" type="ORF">X797_011128</name>
</gene>